<accession>A0ABX2JKH4</accession>
<evidence type="ECO:0000313" key="2">
    <source>
        <dbReference type="EMBL" id="NTY58001.1"/>
    </source>
</evidence>
<dbReference type="PROSITE" id="PS51257">
    <property type="entry name" value="PROKAR_LIPOPROTEIN"/>
    <property type="match status" value="1"/>
</dbReference>
<dbReference type="SUPFAM" id="SSF53474">
    <property type="entry name" value="alpha/beta-Hydrolases"/>
    <property type="match status" value="1"/>
</dbReference>
<protein>
    <recommendedName>
        <fullName evidence="4">DUF676 domain-containing protein</fullName>
    </recommendedName>
</protein>
<comment type="caution">
    <text evidence="2">The sequence shown here is derived from an EMBL/GenBank/DDBJ whole genome shotgun (WGS) entry which is preliminary data.</text>
</comment>
<keyword evidence="3" id="KW-1185">Reference proteome</keyword>
<reference evidence="2 3" key="1">
    <citation type="submission" date="2019-05" db="EMBL/GenBank/DDBJ databases">
        <title>Mycolicibacterium sphagni ENV482 genome assembly.</title>
        <authorList>
            <person name="Chen W."/>
            <person name="Faulkner N.W."/>
            <person name="Hyman M.R."/>
        </authorList>
    </citation>
    <scope>NUCLEOTIDE SEQUENCE [LARGE SCALE GENOMIC DNA]</scope>
    <source>
        <strain evidence="2 3">ENV482</strain>
    </source>
</reference>
<sequence>MRSLALLAAVTLAGCSHPAPTARQPSRSVVIISGLASTSPYTSPEAACAVGLAAGTDHTPLREHLLAAGHSVFTAPAVAGPGQVHATTGYGAFASCPAPLPAAMTIDSTGSIDLAGEHLARFIDWLHTEKKIDEVDLGGHSMGGLYARAAIRTLLADGSPITVRSLTTIGTPWQGSYLANYVEGTVPLGACLGDQFCESQMKGYVRDIAAVHISGSARELGKSYLTGPKGWNTAQAGVLDRIPVTLIGGNRYTHPDPADAAVWPNDGVVELRSALARDVDDTVLPHRRCDTVDDTHSDYVSMITDLPRTTALTWDPRVLDAVTAAIDNAPKAFDGPNRQGC</sequence>
<evidence type="ECO:0008006" key="4">
    <source>
        <dbReference type="Google" id="ProtNLM"/>
    </source>
</evidence>
<feature type="signal peptide" evidence="1">
    <location>
        <begin position="1"/>
        <end position="21"/>
    </location>
</feature>
<evidence type="ECO:0000313" key="3">
    <source>
        <dbReference type="Proteomes" id="UP000708347"/>
    </source>
</evidence>
<name>A0ABX2JKH4_9MYCO</name>
<feature type="chain" id="PRO_5046639853" description="DUF676 domain-containing protein" evidence="1">
    <location>
        <begin position="22"/>
        <end position="341"/>
    </location>
</feature>
<dbReference type="EMBL" id="VBSB01000001">
    <property type="protein sequence ID" value="NTY58001.1"/>
    <property type="molecule type" value="Genomic_DNA"/>
</dbReference>
<gene>
    <name evidence="2" type="ORF">FEG63_00360</name>
</gene>
<dbReference type="Gene3D" id="3.40.50.1820">
    <property type="entry name" value="alpha/beta hydrolase"/>
    <property type="match status" value="1"/>
</dbReference>
<organism evidence="2 3">
    <name type="scientific">Mycolicibacterium sphagni</name>
    <dbReference type="NCBI Taxonomy" id="1786"/>
    <lineage>
        <taxon>Bacteria</taxon>
        <taxon>Bacillati</taxon>
        <taxon>Actinomycetota</taxon>
        <taxon>Actinomycetes</taxon>
        <taxon>Mycobacteriales</taxon>
        <taxon>Mycobacteriaceae</taxon>
        <taxon>Mycolicibacterium</taxon>
    </lineage>
</organism>
<evidence type="ECO:0000256" key="1">
    <source>
        <dbReference type="SAM" id="SignalP"/>
    </source>
</evidence>
<proteinExistence type="predicted"/>
<dbReference type="InterPro" id="IPR029058">
    <property type="entry name" value="AB_hydrolase_fold"/>
</dbReference>
<keyword evidence="1" id="KW-0732">Signal</keyword>
<dbReference type="Proteomes" id="UP000708347">
    <property type="component" value="Unassembled WGS sequence"/>
</dbReference>